<sequence length="277" mass="29841">MDKCWFILRHADIPPPNLPPEGSGSISGALCLGHLVPGPRRLDEVINTSGPLKIPKNTPLSFSQSVAFSWKLEKGVSFAQTGNLGVPIAVAAGVTASASVDIGFQKTKGTHWEFESLETTTFRPSNDYLSDCLDDELVAAYISKHKSPLLGSWDIFMITGIKVARGAKMSSSETHVKQVGSGMELIAGAADIGETSEVSIKSSQETSHGLMSDFIWAVRLDKISKGVFNRSWGHRRYFSNTAAFDSSSEKPEDLLACEGIDGGLIYSLDNNQFAVSL</sequence>
<name>A0AAN6S5B9_9PEZI</name>
<dbReference type="AlphaFoldDB" id="A0AAN6S5B9"/>
<evidence type="ECO:0000313" key="1">
    <source>
        <dbReference type="EMBL" id="KAK3941015.1"/>
    </source>
</evidence>
<accession>A0AAN6S5B9</accession>
<keyword evidence="2" id="KW-1185">Reference proteome</keyword>
<dbReference type="EMBL" id="MU853788">
    <property type="protein sequence ID" value="KAK3941015.1"/>
    <property type="molecule type" value="Genomic_DNA"/>
</dbReference>
<comment type="caution">
    <text evidence="1">The sequence shown here is derived from an EMBL/GenBank/DDBJ whole genome shotgun (WGS) entry which is preliminary data.</text>
</comment>
<protein>
    <submittedName>
        <fullName evidence="1">Uncharacterized protein</fullName>
    </submittedName>
</protein>
<organism evidence="1 2">
    <name type="scientific">Diplogelasinospora grovesii</name>
    <dbReference type="NCBI Taxonomy" id="303347"/>
    <lineage>
        <taxon>Eukaryota</taxon>
        <taxon>Fungi</taxon>
        <taxon>Dikarya</taxon>
        <taxon>Ascomycota</taxon>
        <taxon>Pezizomycotina</taxon>
        <taxon>Sordariomycetes</taxon>
        <taxon>Sordariomycetidae</taxon>
        <taxon>Sordariales</taxon>
        <taxon>Diplogelasinosporaceae</taxon>
        <taxon>Diplogelasinospora</taxon>
    </lineage>
</organism>
<dbReference type="Proteomes" id="UP001303473">
    <property type="component" value="Unassembled WGS sequence"/>
</dbReference>
<evidence type="ECO:0000313" key="2">
    <source>
        <dbReference type="Proteomes" id="UP001303473"/>
    </source>
</evidence>
<reference evidence="2" key="1">
    <citation type="journal article" date="2023" name="Mol. Phylogenet. Evol.">
        <title>Genome-scale phylogeny and comparative genomics of the fungal order Sordariales.</title>
        <authorList>
            <person name="Hensen N."/>
            <person name="Bonometti L."/>
            <person name="Westerberg I."/>
            <person name="Brannstrom I.O."/>
            <person name="Guillou S."/>
            <person name="Cros-Aarteil S."/>
            <person name="Calhoun S."/>
            <person name="Haridas S."/>
            <person name="Kuo A."/>
            <person name="Mondo S."/>
            <person name="Pangilinan J."/>
            <person name="Riley R."/>
            <person name="LaButti K."/>
            <person name="Andreopoulos B."/>
            <person name="Lipzen A."/>
            <person name="Chen C."/>
            <person name="Yan M."/>
            <person name="Daum C."/>
            <person name="Ng V."/>
            <person name="Clum A."/>
            <person name="Steindorff A."/>
            <person name="Ohm R.A."/>
            <person name="Martin F."/>
            <person name="Silar P."/>
            <person name="Natvig D.O."/>
            <person name="Lalanne C."/>
            <person name="Gautier V."/>
            <person name="Ament-Velasquez S.L."/>
            <person name="Kruys A."/>
            <person name="Hutchinson M.I."/>
            <person name="Powell A.J."/>
            <person name="Barry K."/>
            <person name="Miller A.N."/>
            <person name="Grigoriev I.V."/>
            <person name="Debuchy R."/>
            <person name="Gladieux P."/>
            <person name="Hiltunen Thoren M."/>
            <person name="Johannesson H."/>
        </authorList>
    </citation>
    <scope>NUCLEOTIDE SEQUENCE [LARGE SCALE GENOMIC DNA]</scope>
    <source>
        <strain evidence="2">CBS 340.73</strain>
    </source>
</reference>
<proteinExistence type="predicted"/>
<gene>
    <name evidence="1" type="ORF">QBC46DRAFT_111167</name>
</gene>